<dbReference type="EMBL" id="QTJU01000016">
    <property type="protein sequence ID" value="RFM25723.1"/>
    <property type="molecule type" value="Genomic_DNA"/>
</dbReference>
<keyword evidence="10" id="KW-0575">Peroxidase</keyword>
<keyword evidence="3 7" id="KW-0479">Metal-binding</keyword>
<feature type="signal peptide" evidence="8">
    <location>
        <begin position="1"/>
        <end position="28"/>
    </location>
</feature>
<comment type="subcellular location">
    <subcellularLocation>
        <location evidence="1">Cell envelope</location>
    </subcellularLocation>
</comment>
<name>A0A3E1NCN8_9BACT</name>
<dbReference type="GO" id="GO:0046872">
    <property type="term" value="F:metal ion binding"/>
    <property type="evidence" value="ECO:0007669"/>
    <property type="project" value="UniProtKB-KW"/>
</dbReference>
<dbReference type="Proteomes" id="UP000261284">
    <property type="component" value="Unassembled WGS sequence"/>
</dbReference>
<dbReference type="OrthoDB" id="9805202at2"/>
<evidence type="ECO:0000256" key="2">
    <source>
        <dbReference type="ARBA" id="ARBA00022617"/>
    </source>
</evidence>
<dbReference type="InterPro" id="IPR036909">
    <property type="entry name" value="Cyt_c-like_dom_sf"/>
</dbReference>
<comment type="caution">
    <text evidence="10">The sequence shown here is derived from an EMBL/GenBank/DDBJ whole genome shotgun (WGS) entry which is preliminary data.</text>
</comment>
<dbReference type="InterPro" id="IPR038352">
    <property type="entry name" value="Imelysin_sf"/>
</dbReference>
<feature type="domain" description="Cytochrome c" evidence="9">
    <location>
        <begin position="456"/>
        <end position="598"/>
    </location>
</feature>
<dbReference type="GO" id="GO:0004130">
    <property type="term" value="F:cytochrome-c peroxidase activity"/>
    <property type="evidence" value="ECO:0007669"/>
    <property type="project" value="TreeGrafter"/>
</dbReference>
<dbReference type="RefSeq" id="WP_116849801.1">
    <property type="nucleotide sequence ID" value="NZ_QTJU01000016.1"/>
</dbReference>
<dbReference type="InterPro" id="IPR004852">
    <property type="entry name" value="Di-haem_cyt_c_peroxidsae"/>
</dbReference>
<evidence type="ECO:0000256" key="3">
    <source>
        <dbReference type="ARBA" id="ARBA00022723"/>
    </source>
</evidence>
<sequence length="604" mass="66622">MRLVLRFFVTAACLLAITAGITVQQKSAAVERVEAYVTEQSHGFAAAARQLHAAIAAMNGSRASVVQAQQALYNCRLHYQRIGFFLQYFFSSAASEFDMPAKYEIEEPYMEYQHPVGMQVIEAGLFDKKPLAQKQDLLQQAALIEQSAADLPSLLYQFTATDAQLLESIRLEVIRIMTLHITGYNAPLLKSGVAEAREALSALQYTLQPYLEAQPAGKTAACIGSALQYLQQHADFDSFNRLVFLRSYALPLQQQIGLLAGSLHTHIQTATVLNYDAAGLFSNNAFRMQAFPGGADSVTETLVRLGKQLFYDTRLSGNNSRSCATCHQPDKYFTDALPQSKPMSARYHISRNAPTLLYGSYQFAFFWEGRAASPVQQIAAVVTNAAEMQGDTSQVVRVLQCDTVYRHAFANVFSQTKQCFSFQQIAEAITAYLQSLHPFTSPYDRFMQGDTAALTALQQTGGNLFMGKAQCGTCHFTPLFNGLTPPYYNRTEFEVLGVPQNNTAAQLHIDKDSGRYKVLPIPFYLHAFKTPTVRNSAVTAPYMHNGVYKTLDEVMDFYNAGGGAGKGIVVSNQTLGTTTLQLTVGEQKAVIAFLQSLTDIQPTR</sequence>
<evidence type="ECO:0000256" key="6">
    <source>
        <dbReference type="ARBA" id="ARBA00023004"/>
    </source>
</evidence>
<dbReference type="Pfam" id="PF03150">
    <property type="entry name" value="CCP_MauG"/>
    <property type="match status" value="1"/>
</dbReference>
<dbReference type="InterPro" id="IPR051395">
    <property type="entry name" value="Cytochrome_c_Peroxidase/MauG"/>
</dbReference>
<evidence type="ECO:0000256" key="1">
    <source>
        <dbReference type="ARBA" id="ARBA00004196"/>
    </source>
</evidence>
<dbReference type="Gene3D" id="1.10.760.10">
    <property type="entry name" value="Cytochrome c-like domain"/>
    <property type="match status" value="2"/>
</dbReference>
<protein>
    <submittedName>
        <fullName evidence="10">Cytochrome C peroxidase</fullName>
    </submittedName>
</protein>
<dbReference type="PROSITE" id="PS51007">
    <property type="entry name" value="CYTC"/>
    <property type="match status" value="2"/>
</dbReference>
<reference evidence="10 11" key="1">
    <citation type="submission" date="2018-08" db="EMBL/GenBank/DDBJ databases">
        <title>Chitinophagaceae sp. K23C18032701, a novel bacterium isolated from forest soil.</title>
        <authorList>
            <person name="Wang C."/>
        </authorList>
    </citation>
    <scope>NUCLEOTIDE SEQUENCE [LARGE SCALE GENOMIC DNA]</scope>
    <source>
        <strain evidence="10 11">K23C18032701</strain>
    </source>
</reference>
<accession>A0A3E1NCN8</accession>
<gene>
    <name evidence="10" type="ORF">DXN05_23725</name>
</gene>
<evidence type="ECO:0000256" key="4">
    <source>
        <dbReference type="ARBA" id="ARBA00022729"/>
    </source>
</evidence>
<dbReference type="PANTHER" id="PTHR30600">
    <property type="entry name" value="CYTOCHROME C PEROXIDASE-RELATED"/>
    <property type="match status" value="1"/>
</dbReference>
<keyword evidence="11" id="KW-1185">Reference proteome</keyword>
<dbReference type="Gene3D" id="1.20.1420.20">
    <property type="entry name" value="M75 peptidase, HXXE motif"/>
    <property type="match status" value="1"/>
</dbReference>
<evidence type="ECO:0000313" key="11">
    <source>
        <dbReference type="Proteomes" id="UP000261284"/>
    </source>
</evidence>
<dbReference type="InterPro" id="IPR009056">
    <property type="entry name" value="Cyt_c-like_dom"/>
</dbReference>
<evidence type="ECO:0000256" key="5">
    <source>
        <dbReference type="ARBA" id="ARBA00023002"/>
    </source>
</evidence>
<organism evidence="10 11">
    <name type="scientific">Deminuibacter soli</name>
    <dbReference type="NCBI Taxonomy" id="2291815"/>
    <lineage>
        <taxon>Bacteria</taxon>
        <taxon>Pseudomonadati</taxon>
        <taxon>Bacteroidota</taxon>
        <taxon>Chitinophagia</taxon>
        <taxon>Chitinophagales</taxon>
        <taxon>Chitinophagaceae</taxon>
        <taxon>Deminuibacter</taxon>
    </lineage>
</organism>
<dbReference type="GO" id="GO:0030313">
    <property type="term" value="C:cell envelope"/>
    <property type="evidence" value="ECO:0007669"/>
    <property type="project" value="UniProtKB-SubCell"/>
</dbReference>
<dbReference type="GO" id="GO:0009055">
    <property type="term" value="F:electron transfer activity"/>
    <property type="evidence" value="ECO:0007669"/>
    <property type="project" value="InterPro"/>
</dbReference>
<dbReference type="SUPFAM" id="SSF46626">
    <property type="entry name" value="Cytochrome c"/>
    <property type="match status" value="2"/>
</dbReference>
<dbReference type="PANTHER" id="PTHR30600:SF10">
    <property type="entry name" value="BLL6722 PROTEIN"/>
    <property type="match status" value="1"/>
</dbReference>
<keyword evidence="5" id="KW-0560">Oxidoreductase</keyword>
<evidence type="ECO:0000256" key="7">
    <source>
        <dbReference type="PROSITE-ProRule" id="PRU00433"/>
    </source>
</evidence>
<proteinExistence type="predicted"/>
<dbReference type="AlphaFoldDB" id="A0A3E1NCN8"/>
<evidence type="ECO:0000313" key="10">
    <source>
        <dbReference type="EMBL" id="RFM25723.1"/>
    </source>
</evidence>
<evidence type="ECO:0000256" key="8">
    <source>
        <dbReference type="SAM" id="SignalP"/>
    </source>
</evidence>
<feature type="chain" id="PRO_5017714534" evidence="8">
    <location>
        <begin position="29"/>
        <end position="604"/>
    </location>
</feature>
<feature type="domain" description="Cytochrome c" evidence="9">
    <location>
        <begin position="301"/>
        <end position="437"/>
    </location>
</feature>
<keyword evidence="2 7" id="KW-0349">Heme</keyword>
<keyword evidence="4 8" id="KW-0732">Signal</keyword>
<evidence type="ECO:0000259" key="9">
    <source>
        <dbReference type="PROSITE" id="PS51007"/>
    </source>
</evidence>
<dbReference type="GO" id="GO:0020037">
    <property type="term" value="F:heme binding"/>
    <property type="evidence" value="ECO:0007669"/>
    <property type="project" value="InterPro"/>
</dbReference>
<keyword evidence="6 7" id="KW-0408">Iron</keyword>